<feature type="signal peptide" evidence="4">
    <location>
        <begin position="1"/>
        <end position="19"/>
    </location>
</feature>
<name>A0AAN9V9A1_9PEZI</name>
<keyword evidence="2 3" id="KW-0456">Lyase</keyword>
<dbReference type="GO" id="GO:0019748">
    <property type="term" value="P:secondary metabolic process"/>
    <property type="evidence" value="ECO:0007669"/>
    <property type="project" value="TreeGrafter"/>
</dbReference>
<accession>A0AAN9V9A1</accession>
<comment type="caution">
    <text evidence="6">The sequence shown here is derived from an EMBL/GenBank/DDBJ whole genome shotgun (WGS) entry which is preliminary data.</text>
</comment>
<sequence>MKALCSIALILGSISTAAALPHLLNRRHTPPPQPPPPLRLPQHRGFITLEEHWTSPAILSVSDTNPLLPYTQSRSATLAPALRDLGALRLASMAEGDIDVQVISVALAPSALLSPSVARASNDQLAAAIAANTPSPSRFRAWAFLPMADPAAAARELERAVRELGFVGALVDSRLDNGSFYDGAAYAVFWAKAQELGAPVYLHPTVPPGDSYGGGVPAASVFAIDRGRYAPSSGSSSGSSGGPPETPDGYSYPLSAAVALATNAWGWHVDVGLHFLRLYAAGVFEAFPRLKIVLGHMGEAVPFMLERADGILPAPLLPDIEGDDRRTTAAHPATLLEVYARNVWITTSGFFSLNTMATVLRNTAVDRIMYSVDYPYSSNTRGKQFMEELRDSGLVSESEWLAIARGNAEELLGL</sequence>
<reference evidence="6 7" key="1">
    <citation type="submission" date="2024-02" db="EMBL/GenBank/DDBJ databases">
        <title>De novo assembly and annotation of 12 fungi associated with fruit tree decline syndrome in Ontario, Canada.</title>
        <authorList>
            <person name="Sulman M."/>
            <person name="Ellouze W."/>
            <person name="Ilyukhin E."/>
        </authorList>
    </citation>
    <scope>NUCLEOTIDE SEQUENCE [LARGE SCALE GENOMIC DNA]</scope>
    <source>
        <strain evidence="6 7">M11/M66-122</strain>
    </source>
</reference>
<proteinExistence type="inferred from homology"/>
<evidence type="ECO:0000256" key="1">
    <source>
        <dbReference type="ARBA" id="ARBA00022793"/>
    </source>
</evidence>
<evidence type="ECO:0000256" key="2">
    <source>
        <dbReference type="ARBA" id="ARBA00023239"/>
    </source>
</evidence>
<dbReference type="GO" id="GO:0005829">
    <property type="term" value="C:cytosol"/>
    <property type="evidence" value="ECO:0007669"/>
    <property type="project" value="TreeGrafter"/>
</dbReference>
<comment type="similarity">
    <text evidence="3">Belongs to the metallo-dependent hydrolases superfamily.</text>
</comment>
<dbReference type="Pfam" id="PF04909">
    <property type="entry name" value="Amidohydro_2"/>
    <property type="match status" value="1"/>
</dbReference>
<feature type="domain" description="Amidohydrolase-related" evidence="5">
    <location>
        <begin position="117"/>
        <end position="414"/>
    </location>
</feature>
<dbReference type="PANTHER" id="PTHR21240:SF30">
    <property type="entry name" value="AMIDOHYDROLASE-RELATED DOMAIN-CONTAINING PROTEIN-RELATED"/>
    <property type="match status" value="1"/>
</dbReference>
<keyword evidence="1 3" id="KW-0210">Decarboxylase</keyword>
<evidence type="ECO:0000256" key="3">
    <source>
        <dbReference type="RuleBase" id="RU366045"/>
    </source>
</evidence>
<evidence type="ECO:0000313" key="6">
    <source>
        <dbReference type="EMBL" id="KAK7756899.1"/>
    </source>
</evidence>
<evidence type="ECO:0000256" key="4">
    <source>
        <dbReference type="SAM" id="SignalP"/>
    </source>
</evidence>
<organism evidence="6 7">
    <name type="scientific">Diatrype stigma</name>
    <dbReference type="NCBI Taxonomy" id="117547"/>
    <lineage>
        <taxon>Eukaryota</taxon>
        <taxon>Fungi</taxon>
        <taxon>Dikarya</taxon>
        <taxon>Ascomycota</taxon>
        <taxon>Pezizomycotina</taxon>
        <taxon>Sordariomycetes</taxon>
        <taxon>Xylariomycetidae</taxon>
        <taxon>Xylariales</taxon>
        <taxon>Diatrypaceae</taxon>
        <taxon>Diatrype</taxon>
    </lineage>
</organism>
<keyword evidence="4" id="KW-0732">Signal</keyword>
<dbReference type="EMBL" id="JAKJXP020000004">
    <property type="protein sequence ID" value="KAK7756899.1"/>
    <property type="molecule type" value="Genomic_DNA"/>
</dbReference>
<evidence type="ECO:0000259" key="5">
    <source>
        <dbReference type="Pfam" id="PF04909"/>
    </source>
</evidence>
<dbReference type="InterPro" id="IPR032466">
    <property type="entry name" value="Metal_Hydrolase"/>
</dbReference>
<dbReference type="PANTHER" id="PTHR21240">
    <property type="entry name" value="2-AMINO-3-CARBOXYLMUCONATE-6-SEMIALDEHYDE DECARBOXYLASE"/>
    <property type="match status" value="1"/>
</dbReference>
<feature type="chain" id="PRO_5042853527" description="Amidohydrolase-related domain-containing protein" evidence="4">
    <location>
        <begin position="20"/>
        <end position="414"/>
    </location>
</feature>
<dbReference type="AlphaFoldDB" id="A0AAN9V9A1"/>
<dbReference type="Gene3D" id="3.20.20.140">
    <property type="entry name" value="Metal-dependent hydrolases"/>
    <property type="match status" value="1"/>
</dbReference>
<dbReference type="SUPFAM" id="SSF51556">
    <property type="entry name" value="Metallo-dependent hydrolases"/>
    <property type="match status" value="1"/>
</dbReference>
<protein>
    <recommendedName>
        <fullName evidence="5">Amidohydrolase-related domain-containing protein</fullName>
    </recommendedName>
</protein>
<dbReference type="Proteomes" id="UP001320420">
    <property type="component" value="Unassembled WGS sequence"/>
</dbReference>
<gene>
    <name evidence="6" type="ORF">SLS62_000915</name>
</gene>
<keyword evidence="7" id="KW-1185">Reference proteome</keyword>
<dbReference type="InterPro" id="IPR006680">
    <property type="entry name" value="Amidohydro-rel"/>
</dbReference>
<dbReference type="GO" id="GO:0016787">
    <property type="term" value="F:hydrolase activity"/>
    <property type="evidence" value="ECO:0007669"/>
    <property type="project" value="InterPro"/>
</dbReference>
<dbReference type="InterPro" id="IPR032465">
    <property type="entry name" value="ACMSD"/>
</dbReference>
<evidence type="ECO:0000313" key="7">
    <source>
        <dbReference type="Proteomes" id="UP001320420"/>
    </source>
</evidence>
<dbReference type="GO" id="GO:0016831">
    <property type="term" value="F:carboxy-lyase activity"/>
    <property type="evidence" value="ECO:0007669"/>
    <property type="project" value="UniProtKB-KW"/>
</dbReference>